<dbReference type="InterPro" id="IPR011990">
    <property type="entry name" value="TPR-like_helical_dom_sf"/>
</dbReference>
<gene>
    <name evidence="2" type="ORF">JYZ213_LOCUS17040</name>
</gene>
<dbReference type="Pfam" id="PF04910">
    <property type="entry name" value="Tcf25"/>
    <property type="match status" value="2"/>
</dbReference>
<feature type="compositionally biased region" description="Basic residues" evidence="1">
    <location>
        <begin position="92"/>
        <end position="103"/>
    </location>
</feature>
<evidence type="ECO:0000313" key="3">
    <source>
        <dbReference type="Proteomes" id="UP000663845"/>
    </source>
</evidence>
<feature type="region of interest" description="Disordered" evidence="1">
    <location>
        <begin position="78"/>
        <end position="106"/>
    </location>
</feature>
<sequence length="749" mass="86976">MSSRAVRKTAGHTAQDDLAQVLQKVGINKHNNDDADDDSDLVITTKNDYRRNAFEMLADEDDNNNDDDQVVIDSDNQLNDEVQHQQQSTTSKSKRKRKIKKKNIQTQKTDEVDDDFLIVTNESQSEAASSSKDIVSDLLSTDNRLLNPINEMKKKFGSSIVEQIERENNPTAQAMLANMPAQRRRAYQILQQQQQRPSTRLAKQNAFIFTKVGWPNYFKFGLLMKPSSPLSETAINTGNYFQFEYDKDYQRLQIQFFDHVDQHNLQGIMDILRHHPYHIDALIHLSDVSRMQDDTPTAVDLIERALYSFQQSFHPLFSITRGECRLEYRIQENRSFFISLFKHIIYIGERGCSRTALEFCKVLLSLDPIDDPLAIVLLLDYYAIRSEEYNYLIRFYTEQNQRLRLDGLPNFIYSLALAYFRISSFDKANETLQNALIRFPSMLKYILDKLSIRPDRTVEKCRYFSDSERYTEQNQRLRLDGLPNFIYSLALAYFRISSFDKANETLQNALIRFPSMLKYILDKLSIRPDRTVEKCRYFSDSERYETEALKCIQQLYAVRMSNEWKEKDELDFLKDNVNHVIQTIEQNQDPRIANYTELRKTEYRKTPINVCRHIVLSESNEIRGFLTNAMQNANTFYTFDPFPPTDSIVGFQRPERPTMQVNSSYNSFGMFLRSLMPNFNLENFLVDPNAQGGAVGGGGGGGDNDVGMLQALQESIRDFIRDIGVTNIHEDQLQQPPGEDDNENNNEFD</sequence>
<dbReference type="Gene3D" id="1.25.40.10">
    <property type="entry name" value="Tetratricopeptide repeat domain"/>
    <property type="match status" value="1"/>
</dbReference>
<feature type="compositionally biased region" description="Acidic residues" evidence="1">
    <location>
        <begin position="738"/>
        <end position="749"/>
    </location>
</feature>
<accession>A0A814I781</accession>
<comment type="caution">
    <text evidence="2">The sequence shown here is derived from an EMBL/GenBank/DDBJ whole genome shotgun (WGS) entry which is preliminary data.</text>
</comment>
<dbReference type="PANTHER" id="PTHR22684:SF0">
    <property type="entry name" value="RIBOSOME QUALITY CONTROL COMPLEX SUBUNIT TCF25"/>
    <property type="match status" value="1"/>
</dbReference>
<feature type="region of interest" description="Disordered" evidence="1">
    <location>
        <begin position="730"/>
        <end position="749"/>
    </location>
</feature>
<dbReference type="InterPro" id="IPR006994">
    <property type="entry name" value="TCF25/Rqc1"/>
</dbReference>
<dbReference type="SUPFAM" id="SSF48452">
    <property type="entry name" value="TPR-like"/>
    <property type="match status" value="1"/>
</dbReference>
<dbReference type="PANTHER" id="PTHR22684">
    <property type="entry name" value="NULP1-RELATED"/>
    <property type="match status" value="1"/>
</dbReference>
<evidence type="ECO:0008006" key="4">
    <source>
        <dbReference type="Google" id="ProtNLM"/>
    </source>
</evidence>
<evidence type="ECO:0000313" key="2">
    <source>
        <dbReference type="EMBL" id="CAF1020525.1"/>
    </source>
</evidence>
<protein>
    <recommendedName>
        <fullName evidence="4">Transcription factor 25</fullName>
    </recommendedName>
</protein>
<reference evidence="2" key="1">
    <citation type="submission" date="2021-02" db="EMBL/GenBank/DDBJ databases">
        <authorList>
            <person name="Nowell W R."/>
        </authorList>
    </citation>
    <scope>NUCLEOTIDE SEQUENCE</scope>
</reference>
<proteinExistence type="predicted"/>
<name>A0A814I781_9BILA</name>
<dbReference type="GO" id="GO:1990112">
    <property type="term" value="C:RQC complex"/>
    <property type="evidence" value="ECO:0007669"/>
    <property type="project" value="TreeGrafter"/>
</dbReference>
<dbReference type="AlphaFoldDB" id="A0A814I781"/>
<organism evidence="2 3">
    <name type="scientific">Adineta steineri</name>
    <dbReference type="NCBI Taxonomy" id="433720"/>
    <lineage>
        <taxon>Eukaryota</taxon>
        <taxon>Metazoa</taxon>
        <taxon>Spiralia</taxon>
        <taxon>Gnathifera</taxon>
        <taxon>Rotifera</taxon>
        <taxon>Eurotatoria</taxon>
        <taxon>Bdelloidea</taxon>
        <taxon>Adinetida</taxon>
        <taxon>Adinetidae</taxon>
        <taxon>Adineta</taxon>
    </lineage>
</organism>
<evidence type="ECO:0000256" key="1">
    <source>
        <dbReference type="SAM" id="MobiDB-lite"/>
    </source>
</evidence>
<dbReference type="EMBL" id="CAJNOG010000157">
    <property type="protein sequence ID" value="CAF1020525.1"/>
    <property type="molecule type" value="Genomic_DNA"/>
</dbReference>
<dbReference type="Proteomes" id="UP000663845">
    <property type="component" value="Unassembled WGS sequence"/>
</dbReference>